<evidence type="ECO:0000313" key="2">
    <source>
        <dbReference type="Proteomes" id="UP001589536"/>
    </source>
</evidence>
<name>A0ABV5UR85_9MICC</name>
<dbReference type="EMBL" id="JBHMBH010000019">
    <property type="protein sequence ID" value="MFB9714010.1"/>
    <property type="molecule type" value="Genomic_DNA"/>
</dbReference>
<evidence type="ECO:0000313" key="1">
    <source>
        <dbReference type="EMBL" id="MFB9714010.1"/>
    </source>
</evidence>
<dbReference type="RefSeq" id="WP_345042732.1">
    <property type="nucleotide sequence ID" value="NZ_BAABED010000001.1"/>
</dbReference>
<accession>A0ABV5UR85</accession>
<protein>
    <submittedName>
        <fullName evidence="1">Uncharacterized protein</fullName>
    </submittedName>
</protein>
<keyword evidence="2" id="KW-1185">Reference proteome</keyword>
<organism evidence="1 2">
    <name type="scientific">Arthrobacter methylotrophus</name>
    <dbReference type="NCBI Taxonomy" id="121291"/>
    <lineage>
        <taxon>Bacteria</taxon>
        <taxon>Bacillati</taxon>
        <taxon>Actinomycetota</taxon>
        <taxon>Actinomycetes</taxon>
        <taxon>Micrococcales</taxon>
        <taxon>Micrococcaceae</taxon>
        <taxon>Arthrobacter</taxon>
    </lineage>
</organism>
<reference evidence="1 2" key="1">
    <citation type="submission" date="2024-09" db="EMBL/GenBank/DDBJ databases">
        <authorList>
            <person name="Sun Q."/>
            <person name="Mori K."/>
        </authorList>
    </citation>
    <scope>NUCLEOTIDE SEQUENCE [LARGE SCALE GENOMIC DNA]</scope>
    <source>
        <strain evidence="1 2">JCM 13519</strain>
    </source>
</reference>
<proteinExistence type="predicted"/>
<gene>
    <name evidence="1" type="ORF">ACFFPI_07550</name>
</gene>
<comment type="caution">
    <text evidence="1">The sequence shown here is derived from an EMBL/GenBank/DDBJ whole genome shotgun (WGS) entry which is preliminary data.</text>
</comment>
<sequence length="81" mass="9204">MTKTPGTDPLGSLHHAMTLSSMDWAQSRDTAWIYGIAVGWDGPAMKELAGRHGWSDQQVAKLRKLRRYYRAAELTEERRTS</sequence>
<dbReference type="Proteomes" id="UP001589536">
    <property type="component" value="Unassembled WGS sequence"/>
</dbReference>